<evidence type="ECO:0000313" key="3">
    <source>
        <dbReference type="EMBL" id="KNG84877.1"/>
    </source>
</evidence>
<dbReference type="EMBL" id="JNOM01000183">
    <property type="protein sequence ID" value="KNG84877.1"/>
    <property type="molecule type" value="Genomic_DNA"/>
</dbReference>
<evidence type="ECO:0000256" key="1">
    <source>
        <dbReference type="SAM" id="MobiDB-lite"/>
    </source>
</evidence>
<dbReference type="RefSeq" id="XP_015405800.1">
    <property type="nucleotide sequence ID" value="XM_015552130.1"/>
</dbReference>
<evidence type="ECO:0008006" key="5">
    <source>
        <dbReference type="Google" id="ProtNLM"/>
    </source>
</evidence>
<dbReference type="GeneID" id="26808678"/>
<feature type="signal peptide" evidence="2">
    <location>
        <begin position="1"/>
        <end position="16"/>
    </location>
</feature>
<evidence type="ECO:0000313" key="4">
    <source>
        <dbReference type="Proteomes" id="UP000037505"/>
    </source>
</evidence>
<gene>
    <name evidence="3" type="ORF">ANOM_006874</name>
</gene>
<feature type="chain" id="PRO_5005553225" description="Cyanovirin-N domain-containing protein" evidence="2">
    <location>
        <begin position="17"/>
        <end position="247"/>
    </location>
</feature>
<keyword evidence="2" id="KW-0732">Signal</keyword>
<name>A0A0L1IZE9_ASPN3</name>
<dbReference type="Proteomes" id="UP000037505">
    <property type="component" value="Unassembled WGS sequence"/>
</dbReference>
<dbReference type="AlphaFoldDB" id="A0A0L1IZE9"/>
<sequence>MYFMLLIAALYLSALAAGQGAGKSKPSNPQSFKVFYSEWRTRCPDIKIMQHGKYEGKNAYPSQHLVTKCNVMGDDGNEFTLTTAIPLNMCIGWKSDQSDKRKTTFIAEHMGGGPTKGKCWNCDYRSLQRENLACWCQDVEVSEMVQEQKSKAKGAQRFFNLDEVMKIDKYGYPTCHGSRAWPYLENGKGDDAYFITSLKGKSFPEEKPWPGIEQFWTDVLSSPPETLPRLLGNQLGSPPSGPGGRGH</sequence>
<feature type="region of interest" description="Disordered" evidence="1">
    <location>
        <begin position="226"/>
        <end position="247"/>
    </location>
</feature>
<accession>A0A0L1IZE9</accession>
<proteinExistence type="predicted"/>
<protein>
    <recommendedName>
        <fullName evidence="5">Cyanovirin-N domain-containing protein</fullName>
    </recommendedName>
</protein>
<evidence type="ECO:0000256" key="2">
    <source>
        <dbReference type="SAM" id="SignalP"/>
    </source>
</evidence>
<keyword evidence="4" id="KW-1185">Reference proteome</keyword>
<comment type="caution">
    <text evidence="3">The sequence shown here is derived from an EMBL/GenBank/DDBJ whole genome shotgun (WGS) entry which is preliminary data.</text>
</comment>
<organism evidence="3 4">
    <name type="scientific">Aspergillus nomiae NRRL (strain ATCC 15546 / NRRL 13137 / CBS 260.88 / M93)</name>
    <dbReference type="NCBI Taxonomy" id="1509407"/>
    <lineage>
        <taxon>Eukaryota</taxon>
        <taxon>Fungi</taxon>
        <taxon>Dikarya</taxon>
        <taxon>Ascomycota</taxon>
        <taxon>Pezizomycotina</taxon>
        <taxon>Eurotiomycetes</taxon>
        <taxon>Eurotiomycetidae</taxon>
        <taxon>Eurotiales</taxon>
        <taxon>Aspergillaceae</taxon>
        <taxon>Aspergillus</taxon>
        <taxon>Aspergillus subgen. Circumdati</taxon>
    </lineage>
</organism>
<reference evidence="3 4" key="1">
    <citation type="submission" date="2014-06" db="EMBL/GenBank/DDBJ databases">
        <title>The Genome of the Aflatoxigenic Filamentous Fungus Aspergillus nomius.</title>
        <authorList>
            <person name="Moore M.G."/>
            <person name="Shannon B.M."/>
            <person name="Brian M.M."/>
        </authorList>
    </citation>
    <scope>NUCLEOTIDE SEQUENCE [LARGE SCALE GENOMIC DNA]</scope>
    <source>
        <strain evidence="3 4">NRRL 13137</strain>
    </source>
</reference>